<reference evidence="1" key="1">
    <citation type="submission" date="2020-05" db="EMBL/GenBank/DDBJ databases">
        <authorList>
            <person name="Zhu T."/>
            <person name="Keshari N."/>
            <person name="Lu X."/>
        </authorList>
    </citation>
    <scope>NUCLEOTIDE SEQUENCE</scope>
    <source>
        <strain evidence="1">NK1-12</strain>
    </source>
</reference>
<dbReference type="AlphaFoldDB" id="A0AA96WIE2"/>
<evidence type="ECO:0000313" key="1">
    <source>
        <dbReference type="EMBL" id="WNZ22761.1"/>
    </source>
</evidence>
<dbReference type="GO" id="GO:0016301">
    <property type="term" value="F:kinase activity"/>
    <property type="evidence" value="ECO:0007669"/>
    <property type="project" value="UniProtKB-KW"/>
</dbReference>
<organism evidence="1">
    <name type="scientific">Leptolyngbya sp. NK1-12</name>
    <dbReference type="NCBI Taxonomy" id="2547451"/>
    <lineage>
        <taxon>Bacteria</taxon>
        <taxon>Bacillati</taxon>
        <taxon>Cyanobacteriota</taxon>
        <taxon>Cyanophyceae</taxon>
        <taxon>Leptolyngbyales</taxon>
        <taxon>Leptolyngbyaceae</taxon>
        <taxon>Leptolyngbya group</taxon>
        <taxon>Leptolyngbya</taxon>
    </lineage>
</organism>
<name>A0AA96WIE2_9CYAN</name>
<dbReference type="Gene3D" id="3.40.50.300">
    <property type="entry name" value="P-loop containing nucleotide triphosphate hydrolases"/>
    <property type="match status" value="1"/>
</dbReference>
<dbReference type="SUPFAM" id="SSF53795">
    <property type="entry name" value="PEP carboxykinase-like"/>
    <property type="match status" value="1"/>
</dbReference>
<keyword evidence="1" id="KW-0808">Transferase</keyword>
<keyword evidence="1" id="KW-0418">Kinase</keyword>
<dbReference type="EMBL" id="CP053586">
    <property type="protein sequence ID" value="WNZ22761.1"/>
    <property type="molecule type" value="Genomic_DNA"/>
</dbReference>
<dbReference type="InterPro" id="IPR027417">
    <property type="entry name" value="P-loop_NTPase"/>
</dbReference>
<gene>
    <name evidence="1" type="ORF">HJG54_07765</name>
</gene>
<protein>
    <submittedName>
        <fullName evidence="1">Serine kinase</fullName>
    </submittedName>
</protein>
<sequence>MFSYTAYGLNIASYLPLPELTVHGGEADVAIQPGPVQHPANAVRSEQCIWASKTEAIFHWHDIGTFLVRKGREIIVDAIPEVNSDVLRLFLLGSALGTLLHQRGLLVLHGSVVAKAGSALAFLGESGWGKSTMVAALCKQGYHLVADDVLAIGFDDSNHPIVFPGSPQVKLWADAVTSLGDDPAALPRIRSELEKYARRFEQGFSTEPQQLARLYILGVGAAPEIEPIAAQIAFKELIFHSYAVPFLGSAFSNSSHFQQCAQLINAIPIARLKRHRSLLALPEIVQLVEADGAGYAQRVAV</sequence>
<dbReference type="RefSeq" id="WP_316434299.1">
    <property type="nucleotide sequence ID" value="NZ_CP053586.1"/>
</dbReference>
<proteinExistence type="predicted"/>
<accession>A0AA96WIE2</accession>